<keyword evidence="5" id="KW-0472">Membrane</keyword>
<dbReference type="PANTHER" id="PTHR12670">
    <property type="entry name" value="CERAMIDASE"/>
    <property type="match status" value="1"/>
</dbReference>
<feature type="binding site" evidence="3">
    <location>
        <position position="152"/>
    </location>
    <ligand>
        <name>Zn(2+)</name>
        <dbReference type="ChEBI" id="CHEBI:29105"/>
    </ligand>
</feature>
<evidence type="ECO:0000256" key="4">
    <source>
        <dbReference type="RuleBase" id="RU366019"/>
    </source>
</evidence>
<comment type="caution">
    <text evidence="8">The sequence shown here is derived from an EMBL/GenBank/DDBJ whole genome shotgun (WGS) entry which is preliminary data.</text>
</comment>
<keyword evidence="9" id="KW-1185">Reference proteome</keyword>
<dbReference type="OrthoDB" id="191371at2759"/>
<comment type="similarity">
    <text evidence="1 4">Belongs to the neutral ceramidase family.</text>
</comment>
<keyword evidence="4" id="KW-0746">Sphingolipid metabolism</keyword>
<dbReference type="VEuPathDB" id="FungiDB:AJ78_04720"/>
<evidence type="ECO:0000259" key="6">
    <source>
        <dbReference type="Pfam" id="PF04734"/>
    </source>
</evidence>
<dbReference type="Proteomes" id="UP000182235">
    <property type="component" value="Unassembled WGS sequence"/>
</dbReference>
<dbReference type="PANTHER" id="PTHR12670:SF1">
    <property type="entry name" value="NEUTRAL CERAMIDASE"/>
    <property type="match status" value="1"/>
</dbReference>
<dbReference type="GO" id="GO:0046514">
    <property type="term" value="P:ceramide catabolic process"/>
    <property type="evidence" value="ECO:0007669"/>
    <property type="project" value="InterPro"/>
</dbReference>
<dbReference type="Gene3D" id="2.60.40.2300">
    <property type="entry name" value="Neutral/alkaline non-lysosomal ceramidase, C-terminal domain"/>
    <property type="match status" value="1"/>
</dbReference>
<name>A0A1J9PG91_9EURO</name>
<protein>
    <recommendedName>
        <fullName evidence="4">Neutral ceramidase</fullName>
        <ecNumber evidence="4">3.5.1.23</ecNumber>
    </recommendedName>
</protein>
<dbReference type="Pfam" id="PF17048">
    <property type="entry name" value="Ceramidse_alk_C"/>
    <property type="match status" value="1"/>
</dbReference>
<feature type="transmembrane region" description="Helical" evidence="5">
    <location>
        <begin position="7"/>
        <end position="27"/>
    </location>
</feature>
<keyword evidence="3" id="KW-0862">Zinc</keyword>
<accession>A0A1J9PG91</accession>
<evidence type="ECO:0000313" key="8">
    <source>
        <dbReference type="EMBL" id="OJD14998.1"/>
    </source>
</evidence>
<dbReference type="InterPro" id="IPR031331">
    <property type="entry name" value="NEUT/ALK_ceramidase_C"/>
</dbReference>
<comment type="cofactor">
    <cofactor evidence="3">
        <name>Zn(2+)</name>
        <dbReference type="ChEBI" id="CHEBI:29105"/>
    </cofactor>
    <text evidence="3">Binds 1 zinc ion per subunit.</text>
</comment>
<dbReference type="InterPro" id="IPR031329">
    <property type="entry name" value="NEUT/ALK_ceramidase_N"/>
</dbReference>
<evidence type="ECO:0000259" key="7">
    <source>
        <dbReference type="Pfam" id="PF17048"/>
    </source>
</evidence>
<dbReference type="GO" id="GO:0042759">
    <property type="term" value="P:long-chain fatty acid biosynthetic process"/>
    <property type="evidence" value="ECO:0007669"/>
    <property type="project" value="TreeGrafter"/>
</dbReference>
<keyword evidence="5" id="KW-1133">Transmembrane helix</keyword>
<dbReference type="PROSITE" id="PS51257">
    <property type="entry name" value="PROKAR_LIPOPROTEIN"/>
    <property type="match status" value="1"/>
</dbReference>
<feature type="domain" description="Neutral/alkaline non-lysosomal ceramidase N-terminal" evidence="6">
    <location>
        <begin position="57"/>
        <end position="581"/>
    </location>
</feature>
<dbReference type="FunFam" id="2.60.40.2300:FF:000004">
    <property type="entry name" value="Neutral/alkaline nonlysosomal ceramidase, putative"/>
    <property type="match status" value="1"/>
</dbReference>
<evidence type="ECO:0000256" key="5">
    <source>
        <dbReference type="SAM" id="Phobius"/>
    </source>
</evidence>
<reference evidence="8 9" key="1">
    <citation type="submission" date="2015-07" db="EMBL/GenBank/DDBJ databases">
        <title>Emmonsia species relationships and genome sequence.</title>
        <authorList>
            <consortium name="The Broad Institute Genomics Platform"/>
            <person name="Cuomo C.A."/>
            <person name="Munoz J.F."/>
            <person name="Imamovic A."/>
            <person name="Priest M.E."/>
            <person name="Young S."/>
            <person name="Clay O.K."/>
            <person name="McEwen J.G."/>
        </authorList>
    </citation>
    <scope>NUCLEOTIDE SEQUENCE [LARGE SCALE GENOMIC DNA]</scope>
    <source>
        <strain evidence="8 9">UAMH 9510</strain>
    </source>
</reference>
<keyword evidence="2 4" id="KW-0378">Hydrolase</keyword>
<dbReference type="GO" id="GO:0046872">
    <property type="term" value="F:metal ion binding"/>
    <property type="evidence" value="ECO:0007669"/>
    <property type="project" value="UniProtKB-KW"/>
</dbReference>
<dbReference type="InterPro" id="IPR006823">
    <property type="entry name" value="Ceramidase_alk"/>
</dbReference>
<feature type="binding site" evidence="3">
    <location>
        <position position="552"/>
    </location>
    <ligand>
        <name>Zn(2+)</name>
        <dbReference type="ChEBI" id="CHEBI:29105"/>
    </ligand>
</feature>
<feature type="binding site" evidence="3">
    <location>
        <position position="512"/>
    </location>
    <ligand>
        <name>Zn(2+)</name>
        <dbReference type="ChEBI" id="CHEBI:29105"/>
    </ligand>
</feature>
<organism evidence="8 9">
    <name type="scientific">Emergomyces pasteurianus Ep9510</name>
    <dbReference type="NCBI Taxonomy" id="1447872"/>
    <lineage>
        <taxon>Eukaryota</taxon>
        <taxon>Fungi</taxon>
        <taxon>Dikarya</taxon>
        <taxon>Ascomycota</taxon>
        <taxon>Pezizomycotina</taxon>
        <taxon>Eurotiomycetes</taxon>
        <taxon>Eurotiomycetidae</taxon>
        <taxon>Onygenales</taxon>
        <taxon>Ajellomycetaceae</taxon>
        <taxon>Emergomyces</taxon>
    </lineage>
</organism>
<feature type="domain" description="Neutral/alkaline non-lysosomal ceramidase C-terminal" evidence="7">
    <location>
        <begin position="586"/>
        <end position="762"/>
    </location>
</feature>
<dbReference type="InterPro" id="IPR038445">
    <property type="entry name" value="NCDase_C_sf"/>
</dbReference>
<dbReference type="EMBL" id="LGRN01000183">
    <property type="protein sequence ID" value="OJD14998.1"/>
    <property type="molecule type" value="Genomic_DNA"/>
</dbReference>
<dbReference type="AlphaFoldDB" id="A0A1J9PG91"/>
<gene>
    <name evidence="8" type="ORF">AJ78_04720</name>
</gene>
<evidence type="ECO:0000313" key="9">
    <source>
        <dbReference type="Proteomes" id="UP000182235"/>
    </source>
</evidence>
<dbReference type="STRING" id="1447872.A0A1J9PG91"/>
<keyword evidence="3" id="KW-0479">Metal-binding</keyword>
<keyword evidence="4" id="KW-0443">Lipid metabolism</keyword>
<dbReference type="GO" id="GO:0005576">
    <property type="term" value="C:extracellular region"/>
    <property type="evidence" value="ECO:0007669"/>
    <property type="project" value="TreeGrafter"/>
</dbReference>
<feature type="binding site" evidence="3">
    <location>
        <position position="262"/>
    </location>
    <ligand>
        <name>Zn(2+)</name>
        <dbReference type="ChEBI" id="CHEBI:29105"/>
    </ligand>
</feature>
<evidence type="ECO:0000256" key="2">
    <source>
        <dbReference type="ARBA" id="ARBA00022801"/>
    </source>
</evidence>
<dbReference type="GO" id="GO:0017040">
    <property type="term" value="F:N-acylsphingosine amidohydrolase activity"/>
    <property type="evidence" value="ECO:0007669"/>
    <property type="project" value="UniProtKB-UniRule"/>
</dbReference>
<sequence length="764" mass="83623">MARGGTLAVLLGSLACVLMILHLILFIEDTQPSPWYSSKTSAYSGRSRQSDREDDVFLLGTGKADITGPVVELNFMGYADINQVGTGLRQRIYSRAFIVGSTENPDDCFVYLVLDNASGDTAIRQGILDGLSSLGGEYSRYGMMNVAVTGTHSHAGPGAWLNYLLPQITSLGFDKQSYQAIVDGALLSIKRAHESLAPGRLRFGSTEVEDGAINRSPPAYLANPEEERKRYTSDVDRTLTLLKFDRLSDQKTIGILTFYPVHGTSLFGNNTLVAGDNKGVAAYLFERSIQDDTKYADDFVAGFSQSNVGDTTPNTLGAWCEDGSGLQCTFKESTCGGKTTGCHGRGPYFREMDQGAKSCFENGRRQFSAAKDLVAKMDSTAVKIHGADNVAAFHSFKDFSNFTFRSPLDPSRGDLNTCYASLGFSFAGGTTDGPGVFDFTQNATDGSTKNPFWYFVRDLLHAPSKEQKQCQEPKIILLDVGGSKLPYAWSPNIVDVQLLRVGQMVIIVSPGEASTMAGRRWKDSITKSATDVLGISDPVTVLGGPANTYAHYITTEEEYGVQRYEGASTLHGPHTLAAHMNLTLTYLPYLKDAPARKKLPPFPMGPSPPINTDISYSFITPVIKDTTPIRKSFGDAISSPDKSKTYKPGDTVKTIFIGANPRNNLRLEGTFAAVEYSAPGSNSWKLVRDDFDWTLVYHWKRTNTILGTSEVTVEWLIEDDFYSVGNPRKLESGTYRMRYFGDSKKINGDISQFEGIGSTFQVQV</sequence>
<dbReference type="GO" id="GO:0016020">
    <property type="term" value="C:membrane"/>
    <property type="evidence" value="ECO:0007669"/>
    <property type="project" value="GOC"/>
</dbReference>
<keyword evidence="5" id="KW-0812">Transmembrane</keyword>
<evidence type="ECO:0000256" key="3">
    <source>
        <dbReference type="PIRSR" id="PIRSR606823-2"/>
    </source>
</evidence>
<evidence type="ECO:0000256" key="1">
    <source>
        <dbReference type="ARBA" id="ARBA00009835"/>
    </source>
</evidence>
<comment type="catalytic activity">
    <reaction evidence="4">
        <text>an N-acylsphing-4-enine + H2O = sphing-4-enine + a fatty acid</text>
        <dbReference type="Rhea" id="RHEA:20856"/>
        <dbReference type="ChEBI" id="CHEBI:15377"/>
        <dbReference type="ChEBI" id="CHEBI:28868"/>
        <dbReference type="ChEBI" id="CHEBI:52639"/>
        <dbReference type="ChEBI" id="CHEBI:57756"/>
        <dbReference type="EC" id="3.5.1.23"/>
    </reaction>
</comment>
<dbReference type="EC" id="3.5.1.23" evidence="4"/>
<dbReference type="Pfam" id="PF04734">
    <property type="entry name" value="Ceramidase_alk"/>
    <property type="match status" value="1"/>
</dbReference>
<dbReference type="GO" id="GO:0046512">
    <property type="term" value="P:sphingosine biosynthetic process"/>
    <property type="evidence" value="ECO:0007669"/>
    <property type="project" value="TreeGrafter"/>
</dbReference>
<proteinExistence type="inferred from homology"/>